<reference evidence="8" key="1">
    <citation type="journal article" date="2011" name="J. Bacteriol.">
        <title>Genome Sequence of Weissella thailandensis fsh4-2.</title>
        <authorList>
            <person name="Benomar N."/>
            <person name="Abriouel H."/>
            <person name="Lee H."/>
            <person name="Cho G.S."/>
            <person name="Huch M."/>
            <person name="Pulido R.P."/>
            <person name="Holzapfel W.H."/>
            <person name="Galvez A."/>
            <person name="Franz C.M."/>
        </authorList>
    </citation>
    <scope>NUCLEOTIDE SEQUENCE</scope>
    <source>
        <strain evidence="8">Fsh4-2</strain>
    </source>
</reference>
<feature type="compositionally biased region" description="Polar residues" evidence="5">
    <location>
        <begin position="233"/>
        <end position="252"/>
    </location>
</feature>
<feature type="region of interest" description="Disordered" evidence="5">
    <location>
        <begin position="61"/>
        <end position="103"/>
    </location>
</feature>
<dbReference type="PANTHER" id="PTHR37824:SF1">
    <property type="entry name" value="IRON-REGULATED SURFACE DETERMINANT PROTEIN C"/>
    <property type="match status" value="1"/>
</dbReference>
<accession>G0UG49</accession>
<feature type="region of interest" description="Disordered" evidence="5">
    <location>
        <begin position="225"/>
        <end position="252"/>
    </location>
</feature>
<proteinExistence type="predicted"/>
<feature type="compositionally biased region" description="Low complexity" evidence="5">
    <location>
        <begin position="86"/>
        <end position="103"/>
    </location>
</feature>
<evidence type="ECO:0000256" key="4">
    <source>
        <dbReference type="ARBA" id="ARBA00023088"/>
    </source>
</evidence>
<gene>
    <name evidence="8" type="ORF">WT2_00733</name>
</gene>
<feature type="compositionally biased region" description="Basic and acidic residues" evidence="5">
    <location>
        <begin position="435"/>
        <end position="450"/>
    </location>
</feature>
<keyword evidence="3" id="KW-0732">Signal</keyword>
<dbReference type="InterPro" id="IPR006635">
    <property type="entry name" value="NEAT_dom"/>
</dbReference>
<feature type="transmembrane region" description="Helical" evidence="6">
    <location>
        <begin position="475"/>
        <end position="499"/>
    </location>
</feature>
<dbReference type="AlphaFoldDB" id="G0UG49"/>
<evidence type="ECO:0000256" key="1">
    <source>
        <dbReference type="ARBA" id="ARBA00004168"/>
    </source>
</evidence>
<dbReference type="Pfam" id="PF05031">
    <property type="entry name" value="NEAT"/>
    <property type="match status" value="2"/>
</dbReference>
<dbReference type="Gene3D" id="2.60.40.1850">
    <property type="match status" value="3"/>
</dbReference>
<feature type="region of interest" description="Disordered" evidence="5">
    <location>
        <begin position="416"/>
        <end position="469"/>
    </location>
</feature>
<name>G0UG49_9LACO</name>
<evidence type="ECO:0000259" key="7">
    <source>
        <dbReference type="Pfam" id="PF05031"/>
    </source>
</evidence>
<keyword evidence="6" id="KW-0472">Membrane</keyword>
<dbReference type="EMBL" id="HE575151">
    <property type="protein sequence ID" value="CCC56731.1"/>
    <property type="molecule type" value="Genomic_DNA"/>
</dbReference>
<keyword evidence="6" id="KW-1133">Transmembrane helix</keyword>
<reference evidence="8" key="2">
    <citation type="submission" date="2011-07" db="EMBL/GenBank/DDBJ databases">
        <authorList>
            <person name="Franz C."/>
        </authorList>
    </citation>
    <scope>NUCLEOTIDE SEQUENCE</scope>
    <source>
        <strain evidence="8">Fsh4-2</strain>
    </source>
</reference>
<feature type="region of interest" description="Disordered" evidence="5">
    <location>
        <begin position="385"/>
        <end position="404"/>
    </location>
</feature>
<comment type="subcellular location">
    <subcellularLocation>
        <location evidence="1">Secreted</location>
        <location evidence="1">Cell wall</location>
        <topology evidence="1">Peptidoglycan-anchor</topology>
    </subcellularLocation>
</comment>
<dbReference type="InterPro" id="IPR037250">
    <property type="entry name" value="NEAT_dom_sf"/>
</dbReference>
<dbReference type="PANTHER" id="PTHR37824">
    <property type="entry name" value="IRON-REGULATED SURFACE DETERMINANT PROTEIN C"/>
    <property type="match status" value="1"/>
</dbReference>
<keyword evidence="6" id="KW-0812">Transmembrane</keyword>
<keyword evidence="4" id="KW-0572">Peptidoglycan-anchor</keyword>
<dbReference type="InterPro" id="IPR050436">
    <property type="entry name" value="IsdA"/>
</dbReference>
<dbReference type="SUPFAM" id="SSF158911">
    <property type="entry name" value="NEAT domain-like"/>
    <property type="match status" value="3"/>
</dbReference>
<feature type="domain" description="NEAT" evidence="7">
    <location>
        <begin position="265"/>
        <end position="374"/>
    </location>
</feature>
<keyword evidence="2" id="KW-0134">Cell wall</keyword>
<evidence type="ECO:0000256" key="5">
    <source>
        <dbReference type="SAM" id="MobiDB-lite"/>
    </source>
</evidence>
<keyword evidence="2" id="KW-0964">Secreted</keyword>
<evidence type="ECO:0000256" key="3">
    <source>
        <dbReference type="ARBA" id="ARBA00022729"/>
    </source>
</evidence>
<evidence type="ECO:0000256" key="2">
    <source>
        <dbReference type="ARBA" id="ARBA00022512"/>
    </source>
</evidence>
<feature type="domain" description="NEAT" evidence="7">
    <location>
        <begin position="109"/>
        <end position="216"/>
    </location>
</feature>
<feature type="compositionally biased region" description="Polar residues" evidence="5">
    <location>
        <begin position="420"/>
        <end position="430"/>
    </location>
</feature>
<organism evidence="8">
    <name type="scientific">Weissella thailandensis fsh4-2</name>
    <dbReference type="NCBI Taxonomy" id="1056112"/>
    <lineage>
        <taxon>Bacteria</taxon>
        <taxon>Bacillati</taxon>
        <taxon>Bacillota</taxon>
        <taxon>Bacilli</taxon>
        <taxon>Lactobacillales</taxon>
        <taxon>Lactobacillaceae</taxon>
        <taxon>Weissella</taxon>
    </lineage>
</organism>
<evidence type="ECO:0000313" key="8">
    <source>
        <dbReference type="EMBL" id="CCC56731.1"/>
    </source>
</evidence>
<protein>
    <recommendedName>
        <fullName evidence="7">NEAT domain-containing protein</fullName>
    </recommendedName>
</protein>
<evidence type="ECO:0000256" key="6">
    <source>
        <dbReference type="SAM" id="Phobius"/>
    </source>
</evidence>
<sequence>MSMMKAFSINGTKAKANGNNWIVTVPVSDLSKTMKSNMTIYVPQMDFTEKPSADIVFDMSSVKKTGDNGSGAADSSSDKKDPDKTPTPNQGNNGNSNKKPSSVKKININENGHYVLGYHVYKTGTKTPSTMQQYMTSTAVVDVKNGQATINFKTQKDAMSLMKSFAVNGHKAHAKEHGWQVTLPVSNLLHTLKSNMTIYVPGLNFTEKPSADIVFDVKNAKSTNQGNGIGTDKQISQSTGDQSATANNLGSQSRLGIPNATLHQLTILQGNSNSTSVAAQYFLPTIQLVKNSNGSYTGYVTTHTPTMMGSAPISFMDGTHQVKRVSNIKTGNYYQATYKFSLSANEVKAPINTKIHVHFTAPLNYNHTYTIRLVIGRALNNASEATQPTTGLPSMSGDTMTMPLNNSVSRGTFDPAATGTFENNDANAEQQADEMTDKKTNKETNSDKKATVKSGTNVAKNAKADQKDNSTQRNVLIIAGGIIAAALGYVGVSLLTNFFKKG</sequence>